<feature type="transmembrane region" description="Helical" evidence="7">
    <location>
        <begin position="70"/>
        <end position="90"/>
    </location>
</feature>
<dbReference type="InterPro" id="IPR006694">
    <property type="entry name" value="Fatty_acid_hydroxylase"/>
</dbReference>
<evidence type="ECO:0000313" key="10">
    <source>
        <dbReference type="Proteomes" id="UP000053372"/>
    </source>
</evidence>
<gene>
    <name evidence="9" type="ORF">BC008_29930</name>
</gene>
<evidence type="ECO:0000256" key="1">
    <source>
        <dbReference type="ARBA" id="ARBA00004127"/>
    </source>
</evidence>
<dbReference type="OrthoDB" id="9770329at2"/>
<keyword evidence="10" id="KW-1185">Reference proteome</keyword>
<dbReference type="Pfam" id="PF04116">
    <property type="entry name" value="FA_hydroxylase"/>
    <property type="match status" value="1"/>
</dbReference>
<keyword evidence="4" id="KW-0560">Oxidoreductase</keyword>
<dbReference type="GO" id="GO:0016020">
    <property type="term" value="C:membrane"/>
    <property type="evidence" value="ECO:0007669"/>
    <property type="project" value="GOC"/>
</dbReference>
<evidence type="ECO:0000256" key="6">
    <source>
        <dbReference type="ARBA" id="ARBA00023136"/>
    </source>
</evidence>
<keyword evidence="6 7" id="KW-0472">Membrane</keyword>
<keyword evidence="2 7" id="KW-0812">Transmembrane</keyword>
<dbReference type="PANTHER" id="PTHR21624:SF1">
    <property type="entry name" value="ALKYLGLYCEROL MONOOXYGENASE"/>
    <property type="match status" value="1"/>
</dbReference>
<protein>
    <submittedName>
        <fullName evidence="9">Sterol desaturase</fullName>
    </submittedName>
</protein>
<dbReference type="PANTHER" id="PTHR21624">
    <property type="entry name" value="STEROL DESATURASE-RELATED PROTEIN"/>
    <property type="match status" value="1"/>
</dbReference>
<feature type="transmembrane region" description="Helical" evidence="7">
    <location>
        <begin position="33"/>
        <end position="58"/>
    </location>
</feature>
<dbReference type="InterPro" id="IPR051689">
    <property type="entry name" value="Sterol_desaturase/TMEM195"/>
</dbReference>
<dbReference type="GO" id="GO:0050479">
    <property type="term" value="F:glyceryl-ether monooxygenase activity"/>
    <property type="evidence" value="ECO:0007669"/>
    <property type="project" value="TreeGrafter"/>
</dbReference>
<evidence type="ECO:0000313" key="9">
    <source>
        <dbReference type="EMBL" id="KST67415.1"/>
    </source>
</evidence>
<proteinExistence type="predicted"/>
<evidence type="ECO:0000256" key="4">
    <source>
        <dbReference type="ARBA" id="ARBA00023002"/>
    </source>
</evidence>
<evidence type="ECO:0000256" key="5">
    <source>
        <dbReference type="ARBA" id="ARBA00023098"/>
    </source>
</evidence>
<feature type="transmembrane region" description="Helical" evidence="7">
    <location>
        <begin position="123"/>
        <end position="142"/>
    </location>
</feature>
<sequence length="249" mass="29446">MLVFFTFFTLLALIVIRDRQLNFLQKKSSEDWILDTLGLFFQGIVIPLLQLGIIYRLYQNILPNLHNCYSLHPILGFILSFVIVDYFYYWNHRLFHTSLMWRIHQVHHTVTQMDVLGTSRNTLWTSFLIIYLWIHPLFIYLIQDPSYYILGVSLTSALDLWRHSCFNIPQTSFFYRCLSPWLILPQDHALHHASSCIKGNYGANFKLWDRVHGTYFESNLESKIESEKIPESLGVKTNLTLIQKLFLPI</sequence>
<evidence type="ECO:0000259" key="8">
    <source>
        <dbReference type="Pfam" id="PF04116"/>
    </source>
</evidence>
<evidence type="ECO:0000256" key="3">
    <source>
        <dbReference type="ARBA" id="ARBA00022989"/>
    </source>
</evidence>
<comment type="caution">
    <text evidence="9">The sequence shown here is derived from an EMBL/GenBank/DDBJ whole genome shotgun (WGS) entry which is preliminary data.</text>
</comment>
<dbReference type="Proteomes" id="UP000053372">
    <property type="component" value="Unassembled WGS sequence"/>
</dbReference>
<comment type="subcellular location">
    <subcellularLocation>
        <location evidence="1">Endomembrane system</location>
        <topology evidence="1">Multi-pass membrane protein</topology>
    </subcellularLocation>
</comment>
<accession>A0A0V7ZSU1</accession>
<keyword evidence="5" id="KW-0443">Lipid metabolism</keyword>
<feature type="domain" description="Fatty acid hydroxylase" evidence="8">
    <location>
        <begin position="77"/>
        <end position="214"/>
    </location>
</feature>
<dbReference type="GO" id="GO:0006643">
    <property type="term" value="P:membrane lipid metabolic process"/>
    <property type="evidence" value="ECO:0007669"/>
    <property type="project" value="TreeGrafter"/>
</dbReference>
<dbReference type="GO" id="GO:0008610">
    <property type="term" value="P:lipid biosynthetic process"/>
    <property type="evidence" value="ECO:0007669"/>
    <property type="project" value="InterPro"/>
</dbReference>
<dbReference type="RefSeq" id="WP_058183687.1">
    <property type="nucleotide sequence ID" value="NZ_LMTZ01000088.1"/>
</dbReference>
<name>A0A0V7ZSU1_9CYAN</name>
<dbReference type="EMBL" id="LMTZ01000088">
    <property type="protein sequence ID" value="KST67415.1"/>
    <property type="molecule type" value="Genomic_DNA"/>
</dbReference>
<dbReference type="GO" id="GO:0005506">
    <property type="term" value="F:iron ion binding"/>
    <property type="evidence" value="ECO:0007669"/>
    <property type="project" value="InterPro"/>
</dbReference>
<dbReference type="AlphaFoldDB" id="A0A0V7ZSU1"/>
<evidence type="ECO:0000256" key="7">
    <source>
        <dbReference type="SAM" id="Phobius"/>
    </source>
</evidence>
<dbReference type="GO" id="GO:0012505">
    <property type="term" value="C:endomembrane system"/>
    <property type="evidence" value="ECO:0007669"/>
    <property type="project" value="UniProtKB-SubCell"/>
</dbReference>
<reference evidence="9 10" key="1">
    <citation type="journal article" date="2015" name="Genome Announc.">
        <title>Draft Genome of the Euendolithic (true boring) Cyanobacterium Mastigocoleus testarum strain BC008.</title>
        <authorList>
            <person name="Guida B.S."/>
            <person name="Garcia-Pichel F."/>
        </authorList>
    </citation>
    <scope>NUCLEOTIDE SEQUENCE [LARGE SCALE GENOMIC DNA]</scope>
    <source>
        <strain evidence="9 10">BC008</strain>
    </source>
</reference>
<organism evidence="9 10">
    <name type="scientific">Mastigocoleus testarum BC008</name>
    <dbReference type="NCBI Taxonomy" id="371196"/>
    <lineage>
        <taxon>Bacteria</taxon>
        <taxon>Bacillati</taxon>
        <taxon>Cyanobacteriota</taxon>
        <taxon>Cyanophyceae</taxon>
        <taxon>Nostocales</taxon>
        <taxon>Hapalosiphonaceae</taxon>
        <taxon>Mastigocoleus</taxon>
    </lineage>
</organism>
<keyword evidence="3 7" id="KW-1133">Transmembrane helix</keyword>
<evidence type="ECO:0000256" key="2">
    <source>
        <dbReference type="ARBA" id="ARBA00022692"/>
    </source>
</evidence>